<accession>A0A7C9N9Y9</accession>
<proteinExistence type="predicted"/>
<dbReference type="InterPro" id="IPR007460">
    <property type="entry name" value="BrnT_toxin"/>
</dbReference>
<dbReference type="EMBL" id="QWKH01000010">
    <property type="protein sequence ID" value="NBI33944.1"/>
    <property type="molecule type" value="Genomic_DNA"/>
</dbReference>
<dbReference type="AlphaFoldDB" id="A0A7C9N9Y9"/>
<evidence type="ECO:0000313" key="1">
    <source>
        <dbReference type="EMBL" id="NBI33944.1"/>
    </source>
</evidence>
<protein>
    <submittedName>
        <fullName evidence="1">BrnT family toxin</fullName>
    </submittedName>
</protein>
<organism evidence="1">
    <name type="scientific">Muribaculaceae bacterium Z82</name>
    <dbReference type="NCBI Taxonomy" id="2304548"/>
    <lineage>
        <taxon>Bacteria</taxon>
        <taxon>Pseudomonadati</taxon>
        <taxon>Bacteroidota</taxon>
        <taxon>Bacteroidia</taxon>
        <taxon>Bacteroidales</taxon>
        <taxon>Muribaculaceae</taxon>
    </lineage>
</organism>
<comment type="caution">
    <text evidence="1">The sequence shown here is derived from an EMBL/GenBank/DDBJ whole genome shotgun (WGS) entry which is preliminary data.</text>
</comment>
<gene>
    <name evidence="1" type="ORF">D1639_02615</name>
</gene>
<dbReference type="Gene3D" id="3.10.450.530">
    <property type="entry name" value="Ribonuclease toxin, BrnT, of type II toxin-antitoxin system"/>
    <property type="match status" value="1"/>
</dbReference>
<dbReference type="InterPro" id="IPR038573">
    <property type="entry name" value="BrnT_sf"/>
</dbReference>
<name>A0A7C9N9Y9_9BACT</name>
<dbReference type="Pfam" id="PF04365">
    <property type="entry name" value="BrnT_toxin"/>
    <property type="match status" value="1"/>
</dbReference>
<reference evidence="1" key="1">
    <citation type="submission" date="2018-08" db="EMBL/GenBank/DDBJ databases">
        <title>Murine metabolic-syndrome-specific gut microbial biobank.</title>
        <authorList>
            <person name="Liu C."/>
        </authorList>
    </citation>
    <scope>NUCLEOTIDE SEQUENCE [LARGE SCALE GENOMIC DNA]</scope>
    <source>
        <strain evidence="1">Z82</strain>
    </source>
</reference>
<sequence length="101" mass="11877">MDTRRYIDFEWDDRKAAANVKKHGVSFESAADAFSDPHACVLPNTRHSDYEERFFVIGLDLESRALTVCHCERCGDSTIRIISARKSTRTEEQQYWRYRNE</sequence>